<dbReference type="InterPro" id="IPR006000">
    <property type="entry name" value="Xylulokinase"/>
</dbReference>
<keyword evidence="4 8" id="KW-0547">Nucleotide-binding</keyword>
<dbReference type="PANTHER" id="PTHR43095">
    <property type="entry name" value="SUGAR KINASE"/>
    <property type="match status" value="1"/>
</dbReference>
<dbReference type="InterPro" id="IPR018484">
    <property type="entry name" value="FGGY_N"/>
</dbReference>
<evidence type="ECO:0000256" key="4">
    <source>
        <dbReference type="ARBA" id="ARBA00022741"/>
    </source>
</evidence>
<dbReference type="InterPro" id="IPR018485">
    <property type="entry name" value="FGGY_C"/>
</dbReference>
<dbReference type="AlphaFoldDB" id="A0A514Z955"/>
<dbReference type="Gene3D" id="3.30.420.40">
    <property type="match status" value="2"/>
</dbReference>
<dbReference type="NCBIfam" id="TIGR01312">
    <property type="entry name" value="XylB"/>
    <property type="match status" value="1"/>
</dbReference>
<evidence type="ECO:0000256" key="10">
    <source>
        <dbReference type="RuleBase" id="RU364073"/>
    </source>
</evidence>
<dbReference type="GO" id="GO:0004856">
    <property type="term" value="F:D-xylulokinase activity"/>
    <property type="evidence" value="ECO:0007669"/>
    <property type="project" value="UniProtKB-UniRule"/>
</dbReference>
<evidence type="ECO:0000256" key="6">
    <source>
        <dbReference type="ARBA" id="ARBA00022840"/>
    </source>
</evidence>
<dbReference type="InterPro" id="IPR000577">
    <property type="entry name" value="Carb_kinase_FGGY"/>
</dbReference>
<dbReference type="Proteomes" id="UP000315128">
    <property type="component" value="Chromosome"/>
</dbReference>
<evidence type="ECO:0000256" key="9">
    <source>
        <dbReference type="RuleBase" id="RU003733"/>
    </source>
</evidence>
<evidence type="ECO:0000259" key="11">
    <source>
        <dbReference type="Pfam" id="PF00370"/>
    </source>
</evidence>
<dbReference type="CDD" id="cd07808">
    <property type="entry name" value="ASKHA_NBD_FGGY_EcXK-like"/>
    <property type="match status" value="1"/>
</dbReference>
<keyword evidence="5 8" id="KW-0418">Kinase</keyword>
<evidence type="ECO:0000256" key="1">
    <source>
        <dbReference type="ARBA" id="ARBA00009156"/>
    </source>
</evidence>
<dbReference type="GO" id="GO:0005524">
    <property type="term" value="F:ATP binding"/>
    <property type="evidence" value="ECO:0007669"/>
    <property type="project" value="UniProtKB-UniRule"/>
</dbReference>
<evidence type="ECO:0000259" key="12">
    <source>
        <dbReference type="Pfam" id="PF02782"/>
    </source>
</evidence>
<dbReference type="EMBL" id="CP041356">
    <property type="protein sequence ID" value="QDK71100.1"/>
    <property type="molecule type" value="Genomic_DNA"/>
</dbReference>
<dbReference type="RefSeq" id="WP_142766666.1">
    <property type="nucleotide sequence ID" value="NZ_CP041356.1"/>
</dbReference>
<keyword evidence="3 8" id="KW-0808">Transferase</keyword>
<proteinExistence type="inferred from homology"/>
<evidence type="ECO:0000313" key="13">
    <source>
        <dbReference type="EMBL" id="QDK71100.1"/>
    </source>
</evidence>
<dbReference type="KEGG" id="lack:FLP15_07985"/>
<organism evidence="13 14">
    <name type="scientific">Lactococcus protaetiae</name>
    <dbReference type="NCBI Taxonomy" id="2592653"/>
    <lineage>
        <taxon>Bacteria</taxon>
        <taxon>Bacillati</taxon>
        <taxon>Bacillota</taxon>
        <taxon>Bacilli</taxon>
        <taxon>Lactobacillales</taxon>
        <taxon>Streptococcaceae</taxon>
        <taxon>Lactococcus</taxon>
    </lineage>
</organism>
<feature type="active site" description="Proton acceptor" evidence="8">
    <location>
        <position position="239"/>
    </location>
</feature>
<protein>
    <recommendedName>
        <fullName evidence="8 10">Xylulose kinase</fullName>
        <shortName evidence="8 10">Xylulokinase</shortName>
        <ecNumber evidence="8 10">2.7.1.17</ecNumber>
    </recommendedName>
</protein>
<gene>
    <name evidence="8 10 13" type="primary">xylB</name>
    <name evidence="13" type="ORF">FLP15_07985</name>
</gene>
<keyword evidence="7 8" id="KW-0119">Carbohydrate metabolism</keyword>
<dbReference type="PANTHER" id="PTHR43095:SF5">
    <property type="entry name" value="XYLULOSE KINASE"/>
    <property type="match status" value="1"/>
</dbReference>
<dbReference type="SUPFAM" id="SSF53067">
    <property type="entry name" value="Actin-like ATPase domain"/>
    <property type="match status" value="2"/>
</dbReference>
<name>A0A514Z955_9LACT</name>
<keyword evidence="14" id="KW-1185">Reference proteome</keyword>
<feature type="site" description="Important for activity" evidence="8">
    <location>
        <position position="8"/>
    </location>
</feature>
<evidence type="ECO:0000313" key="14">
    <source>
        <dbReference type="Proteomes" id="UP000315128"/>
    </source>
</evidence>
<keyword evidence="2 8" id="KW-0859">Xylose metabolism</keyword>
<reference evidence="13 14" key="1">
    <citation type="submission" date="2019-07" db="EMBL/GenBank/DDBJ databases">
        <title>Genome sequencing of KACC 19320.</title>
        <authorList>
            <person name="Heo J."/>
            <person name="Kim S.-J."/>
            <person name="Kim J.-S."/>
            <person name="Hong S.-B."/>
            <person name="Kwon S.-W."/>
        </authorList>
    </citation>
    <scope>NUCLEOTIDE SEQUENCE [LARGE SCALE GENOMIC DNA]</scope>
    <source>
        <strain evidence="13 14">KACC 19320</strain>
    </source>
</reference>
<dbReference type="InterPro" id="IPR018483">
    <property type="entry name" value="Carb_kinase_FGGY_CS"/>
</dbReference>
<dbReference type="Pfam" id="PF00370">
    <property type="entry name" value="FGGY_N"/>
    <property type="match status" value="1"/>
</dbReference>
<feature type="domain" description="Carbohydrate kinase FGGY N-terminal" evidence="11">
    <location>
        <begin position="3"/>
        <end position="246"/>
    </location>
</feature>
<sequence length="503" mass="55371">MSYVLGIDLGTSSLKGILMSQEGSVVTTKSANYDIDNPKQGFSEQKPVIWVEALEKVLTEISQEVSDFGTALSGISFSGQMHSLVVLDENNTPIYPAILWNDVRTSKQCQEIMSKMGDRLLEITGNIALEGFTLPKILWLQENEPKVWARVKKIMLPKDYLGLYLTGNIHTEFSDAAGTLLLDIEKHEWSKEIADTFNISMEVLPELVESVGQIGTVTTGIKDKFGIQNEVKVFAGGADNAAAALGVGLIDEEIGLISMGTSGVVSSFESKFTNYDGKLHFFNHTVPQAYYSMGVTLAAGNSLNWYKETFGQGKGFSELLSDVNTVPVGSSGLLFTPYIVGERTPHFDSKIRGSFIGISATHEQRHFSRAVLEGIQFSLRDSKDIMESAKGKTFKYLISVGGGAQNPDIMQMQADIFNTEMIRLTVEQGPGLGACMIAAFGCGFYPTLEEVTKAFVHYQLETFKPIAKNVAEYEKIYQIWKQVYSATKNLSHQLVDFNDGNLK</sequence>
<dbReference type="PIRSF" id="PIRSF000538">
    <property type="entry name" value="GlpK"/>
    <property type="match status" value="1"/>
</dbReference>
<feature type="domain" description="Carbohydrate kinase FGGY C-terminal" evidence="12">
    <location>
        <begin position="256"/>
        <end position="440"/>
    </location>
</feature>
<dbReference type="PROSITE" id="PS00445">
    <property type="entry name" value="FGGY_KINASES_2"/>
    <property type="match status" value="1"/>
</dbReference>
<dbReference type="PROSITE" id="PS00933">
    <property type="entry name" value="FGGY_KINASES_1"/>
    <property type="match status" value="1"/>
</dbReference>
<dbReference type="InterPro" id="IPR050406">
    <property type="entry name" value="FGGY_Carb_Kinase"/>
</dbReference>
<dbReference type="EC" id="2.7.1.17" evidence="8 10"/>
<dbReference type="GO" id="GO:0005998">
    <property type="term" value="P:xylulose catabolic process"/>
    <property type="evidence" value="ECO:0007669"/>
    <property type="project" value="UniProtKB-UniRule"/>
</dbReference>
<evidence type="ECO:0000256" key="2">
    <source>
        <dbReference type="ARBA" id="ARBA00022629"/>
    </source>
</evidence>
<dbReference type="OrthoDB" id="9805576at2"/>
<dbReference type="HAMAP" id="MF_02220">
    <property type="entry name" value="XylB"/>
    <property type="match status" value="1"/>
</dbReference>
<accession>A0A514Z955</accession>
<evidence type="ECO:0000256" key="5">
    <source>
        <dbReference type="ARBA" id="ARBA00022777"/>
    </source>
</evidence>
<keyword evidence="6 8" id="KW-0067">ATP-binding</keyword>
<evidence type="ECO:0000256" key="7">
    <source>
        <dbReference type="ARBA" id="ARBA00023277"/>
    </source>
</evidence>
<evidence type="ECO:0000256" key="8">
    <source>
        <dbReference type="HAMAP-Rule" id="MF_02220"/>
    </source>
</evidence>
<dbReference type="InterPro" id="IPR043129">
    <property type="entry name" value="ATPase_NBD"/>
</dbReference>
<comment type="function">
    <text evidence="8">Catalyzes the phosphorylation of D-xylulose to D-xylulose 5-phosphate.</text>
</comment>
<dbReference type="Pfam" id="PF02782">
    <property type="entry name" value="FGGY_C"/>
    <property type="match status" value="1"/>
</dbReference>
<comment type="similarity">
    <text evidence="1 8 9">Belongs to the FGGY kinase family.</text>
</comment>
<feature type="binding site" evidence="8">
    <location>
        <begin position="81"/>
        <end position="82"/>
    </location>
    <ligand>
        <name>substrate</name>
    </ligand>
</feature>
<evidence type="ECO:0000256" key="3">
    <source>
        <dbReference type="ARBA" id="ARBA00022679"/>
    </source>
</evidence>
<dbReference type="GO" id="GO:0042732">
    <property type="term" value="P:D-xylose metabolic process"/>
    <property type="evidence" value="ECO:0007669"/>
    <property type="project" value="UniProtKB-KW"/>
</dbReference>
<comment type="catalytic activity">
    <reaction evidence="8 10">
        <text>D-xylulose + ATP = D-xylulose 5-phosphate + ADP + H(+)</text>
        <dbReference type="Rhea" id="RHEA:10964"/>
        <dbReference type="ChEBI" id="CHEBI:15378"/>
        <dbReference type="ChEBI" id="CHEBI:17140"/>
        <dbReference type="ChEBI" id="CHEBI:30616"/>
        <dbReference type="ChEBI" id="CHEBI:57737"/>
        <dbReference type="ChEBI" id="CHEBI:456216"/>
        <dbReference type="EC" id="2.7.1.17"/>
    </reaction>
</comment>